<proteinExistence type="predicted"/>
<reference evidence="1" key="1">
    <citation type="submission" date="2014-11" db="EMBL/GenBank/DDBJ databases">
        <authorList>
            <person name="Amaro Gonzalez C."/>
        </authorList>
    </citation>
    <scope>NUCLEOTIDE SEQUENCE</scope>
</reference>
<dbReference type="EMBL" id="GBXM01068719">
    <property type="protein sequence ID" value="JAH39858.1"/>
    <property type="molecule type" value="Transcribed_RNA"/>
</dbReference>
<protein>
    <submittedName>
        <fullName evidence="1">Uncharacterized protein</fullName>
    </submittedName>
</protein>
<organism evidence="1">
    <name type="scientific">Anguilla anguilla</name>
    <name type="common">European freshwater eel</name>
    <name type="synonym">Muraena anguilla</name>
    <dbReference type="NCBI Taxonomy" id="7936"/>
    <lineage>
        <taxon>Eukaryota</taxon>
        <taxon>Metazoa</taxon>
        <taxon>Chordata</taxon>
        <taxon>Craniata</taxon>
        <taxon>Vertebrata</taxon>
        <taxon>Euteleostomi</taxon>
        <taxon>Actinopterygii</taxon>
        <taxon>Neopterygii</taxon>
        <taxon>Teleostei</taxon>
        <taxon>Anguilliformes</taxon>
        <taxon>Anguillidae</taxon>
        <taxon>Anguilla</taxon>
    </lineage>
</organism>
<sequence length="21" mass="2288">MCGSVFITDSYLLTASPYLCC</sequence>
<accession>A0A0E9SH91</accession>
<evidence type="ECO:0000313" key="1">
    <source>
        <dbReference type="EMBL" id="JAH39858.1"/>
    </source>
</evidence>
<name>A0A0E9SH91_ANGAN</name>
<dbReference type="AlphaFoldDB" id="A0A0E9SH91"/>
<reference evidence="1" key="2">
    <citation type="journal article" date="2015" name="Fish Shellfish Immunol.">
        <title>Early steps in the European eel (Anguilla anguilla)-Vibrio vulnificus interaction in the gills: Role of the RtxA13 toxin.</title>
        <authorList>
            <person name="Callol A."/>
            <person name="Pajuelo D."/>
            <person name="Ebbesson L."/>
            <person name="Teles M."/>
            <person name="MacKenzie S."/>
            <person name="Amaro C."/>
        </authorList>
    </citation>
    <scope>NUCLEOTIDE SEQUENCE</scope>
</reference>